<dbReference type="HOGENOM" id="CLU_122706_0_0_4"/>
<name>A0A076PSZ6_COMTE</name>
<protein>
    <submittedName>
        <fullName evidence="1">Tail protein</fullName>
    </submittedName>
</protein>
<dbReference type="RefSeq" id="WP_043374989.1">
    <property type="nucleotide sequence ID" value="NZ_CP006704.1"/>
</dbReference>
<dbReference type="InterPro" id="IPR009678">
    <property type="entry name" value="Phage_tail_completion_R"/>
</dbReference>
<dbReference type="Proteomes" id="UP000028782">
    <property type="component" value="Chromosome"/>
</dbReference>
<gene>
    <name evidence="1" type="ORF">O987_23845</name>
</gene>
<evidence type="ECO:0000313" key="2">
    <source>
        <dbReference type="Proteomes" id="UP000028782"/>
    </source>
</evidence>
<sequence>MKKPQSLRNFLAGAIPELQTDPQRLKMFVESGNMVARSGETLSFEYRFTVRLIMLDFAGNMDLFAVPILAWLSSYQPDLLQNKERAAKGLRFDVEVLANDKVDLVIEVDLTETVIVKEDKDDQGRQRLTAEHRGEIYSPKPYATGDYSLYLGGKIGAEWHQTQGLD</sequence>
<evidence type="ECO:0000313" key="1">
    <source>
        <dbReference type="EMBL" id="AIJ48848.1"/>
    </source>
</evidence>
<accession>A0A076PSZ6</accession>
<dbReference type="AlphaFoldDB" id="A0A076PSZ6"/>
<dbReference type="KEGG" id="ctes:O987_23845"/>
<dbReference type="EMBL" id="CP006704">
    <property type="protein sequence ID" value="AIJ48848.1"/>
    <property type="molecule type" value="Genomic_DNA"/>
</dbReference>
<proteinExistence type="predicted"/>
<reference evidence="1 2" key="1">
    <citation type="journal article" date="2014" name="Genome Announc.">
        <title>Complete Genome Sequence of Polychlorinated Biphenyl Degrader Comamonas testosteroni TK102 (NBRC 109938).</title>
        <authorList>
            <person name="Fukuda K."/>
            <person name="Hosoyama A."/>
            <person name="Tsuchikane K."/>
            <person name="Ohji S."/>
            <person name="Yamazoe A."/>
            <person name="Fujita N."/>
            <person name="Shintani M."/>
            <person name="Kimbara K."/>
        </authorList>
    </citation>
    <scope>NUCLEOTIDE SEQUENCE [LARGE SCALE GENOMIC DNA]</scope>
    <source>
        <strain evidence="1">TK102</strain>
    </source>
</reference>
<organism evidence="1 2">
    <name type="scientific">Comamonas testosteroni TK102</name>
    <dbReference type="NCBI Taxonomy" id="1392005"/>
    <lineage>
        <taxon>Bacteria</taxon>
        <taxon>Pseudomonadati</taxon>
        <taxon>Pseudomonadota</taxon>
        <taxon>Betaproteobacteria</taxon>
        <taxon>Burkholderiales</taxon>
        <taxon>Comamonadaceae</taxon>
        <taxon>Comamonas</taxon>
    </lineage>
</organism>
<dbReference type="Pfam" id="PF06891">
    <property type="entry name" value="P2_Phage_GpR"/>
    <property type="match status" value="1"/>
</dbReference>